<name>A0A183SJW6_SCHSO</name>
<evidence type="ECO:0000256" key="1">
    <source>
        <dbReference type="SAM" id="MobiDB-lite"/>
    </source>
</evidence>
<dbReference type="OrthoDB" id="425014at2759"/>
<reference evidence="4" key="1">
    <citation type="submission" date="2016-06" db="UniProtKB">
        <authorList>
            <consortium name="WormBaseParasite"/>
        </authorList>
    </citation>
    <scope>IDENTIFICATION</scope>
</reference>
<proteinExistence type="predicted"/>
<dbReference type="AlphaFoldDB" id="A0A183SJW6"/>
<dbReference type="PANTHER" id="PTHR47027">
    <property type="entry name" value="REVERSE TRANSCRIPTASE DOMAIN-CONTAINING PROTEIN"/>
    <property type="match status" value="1"/>
</dbReference>
<reference evidence="2 3" key="2">
    <citation type="submission" date="2018-11" db="EMBL/GenBank/DDBJ databases">
        <authorList>
            <consortium name="Pathogen Informatics"/>
        </authorList>
    </citation>
    <scope>NUCLEOTIDE SEQUENCE [LARGE SCALE GENOMIC DNA]</scope>
    <source>
        <strain evidence="2 3">NST_G2</strain>
    </source>
</reference>
<dbReference type="Proteomes" id="UP000275846">
    <property type="component" value="Unassembled WGS sequence"/>
</dbReference>
<gene>
    <name evidence="2" type="ORF">SSLN_LOCUS4514</name>
</gene>
<evidence type="ECO:0000313" key="2">
    <source>
        <dbReference type="EMBL" id="VDL90899.1"/>
    </source>
</evidence>
<accession>A0A183SJW6</accession>
<evidence type="ECO:0000313" key="4">
    <source>
        <dbReference type="WBParaSite" id="SSLN_0000466601-mRNA-1"/>
    </source>
</evidence>
<protein>
    <submittedName>
        <fullName evidence="4">Reverse transcriptase domain-containing protein</fullName>
    </submittedName>
</protein>
<feature type="compositionally biased region" description="Basic and acidic residues" evidence="1">
    <location>
        <begin position="90"/>
        <end position="105"/>
    </location>
</feature>
<dbReference type="EMBL" id="UYSU01032896">
    <property type="protein sequence ID" value="VDL90899.1"/>
    <property type="molecule type" value="Genomic_DNA"/>
</dbReference>
<feature type="region of interest" description="Disordered" evidence="1">
    <location>
        <begin position="77"/>
        <end position="110"/>
    </location>
</feature>
<dbReference type="PANTHER" id="PTHR47027:SF26">
    <property type="entry name" value="REVERSE TRANSCRIPTASE DOMAIN-CONTAINING PROTEIN"/>
    <property type="match status" value="1"/>
</dbReference>
<dbReference type="WBParaSite" id="SSLN_0000466601-mRNA-1">
    <property type="protein sequence ID" value="SSLN_0000466601-mRNA-1"/>
    <property type="gene ID" value="SSLN_0000466601"/>
</dbReference>
<evidence type="ECO:0000313" key="3">
    <source>
        <dbReference type="Proteomes" id="UP000275846"/>
    </source>
</evidence>
<sequence>MTNSDAAKEKFYEDLHALLVTVSKSDKLIVLGGFNARVGTDHDVWQKVLGPHGLDSCHVDAPSVAALAVTGLCSRPEARSTRRAGNQGDPRCRWVDRSPPRHLPDEAQTSALTKAPREIPNSAALGRLQSITCSSRTTALLNTVTGEDMQMSMDLFATGCANFGLTICTAKTVVMHQPPPSVEYNALQINFNGAQLKNVETFSYLGSTLSRNTRIDVRAAQRISKAIQAFGRLQASV</sequence>
<organism evidence="4">
    <name type="scientific">Schistocephalus solidus</name>
    <name type="common">Tapeworm</name>
    <dbReference type="NCBI Taxonomy" id="70667"/>
    <lineage>
        <taxon>Eukaryota</taxon>
        <taxon>Metazoa</taxon>
        <taxon>Spiralia</taxon>
        <taxon>Lophotrochozoa</taxon>
        <taxon>Platyhelminthes</taxon>
        <taxon>Cestoda</taxon>
        <taxon>Eucestoda</taxon>
        <taxon>Diphyllobothriidea</taxon>
        <taxon>Diphyllobothriidae</taxon>
        <taxon>Schistocephalus</taxon>
    </lineage>
</organism>
<keyword evidence="3" id="KW-1185">Reference proteome</keyword>